<organism evidence="3 4">
    <name type="scientific">Colletotrichum gloeosporioides (strain Cg-14)</name>
    <name type="common">Anthracnose fungus</name>
    <name type="synonym">Glomerella cingulata</name>
    <dbReference type="NCBI Taxonomy" id="1237896"/>
    <lineage>
        <taxon>Eukaryota</taxon>
        <taxon>Fungi</taxon>
        <taxon>Dikarya</taxon>
        <taxon>Ascomycota</taxon>
        <taxon>Pezizomycotina</taxon>
        <taxon>Sordariomycetes</taxon>
        <taxon>Hypocreomycetidae</taxon>
        <taxon>Glomerellales</taxon>
        <taxon>Glomerellaceae</taxon>
        <taxon>Colletotrichum</taxon>
        <taxon>Colletotrichum gloeosporioides species complex</taxon>
    </lineage>
</organism>
<sequence>MRPGIQSRLVSVNQSSGSSLQFLVSKKKISSLLVFFRLQPGRRSDPNADAGNREPSPPTLSLPTCSNNLDPGLDDRRQDPPSVIYFTQLIALFVLFGLPLGSCSLRFLPNLGQGPISFSVAAGSL</sequence>
<dbReference type="HOGENOM" id="CLU_1992450_0_0_1"/>
<name>T0L4F9_COLGC</name>
<keyword evidence="2" id="KW-0472">Membrane</keyword>
<proteinExistence type="predicted"/>
<dbReference type="Proteomes" id="UP000015530">
    <property type="component" value="Unassembled WGS sequence"/>
</dbReference>
<protein>
    <submittedName>
        <fullName evidence="3">Uncharacterized protein</fullName>
    </submittedName>
</protein>
<keyword evidence="2" id="KW-0812">Transmembrane</keyword>
<feature type="transmembrane region" description="Helical" evidence="2">
    <location>
        <begin position="83"/>
        <end position="101"/>
    </location>
</feature>
<evidence type="ECO:0000313" key="3">
    <source>
        <dbReference type="EMBL" id="EQB59389.1"/>
    </source>
</evidence>
<evidence type="ECO:0000256" key="1">
    <source>
        <dbReference type="SAM" id="MobiDB-lite"/>
    </source>
</evidence>
<dbReference type="EMBL" id="AMYD01000060">
    <property type="protein sequence ID" value="EQB59389.1"/>
    <property type="molecule type" value="Genomic_DNA"/>
</dbReference>
<evidence type="ECO:0000256" key="2">
    <source>
        <dbReference type="SAM" id="Phobius"/>
    </source>
</evidence>
<accession>T0L4F9</accession>
<evidence type="ECO:0000313" key="4">
    <source>
        <dbReference type="Proteomes" id="UP000015530"/>
    </source>
</evidence>
<reference evidence="4" key="1">
    <citation type="journal article" date="2013" name="Mol. Plant Microbe Interact.">
        <title>Global aspects of pacC regulation of pathogenicity genes in Colletotrichum gloeosporioides as revealed by transcriptome analysis.</title>
        <authorList>
            <person name="Alkan N."/>
            <person name="Meng X."/>
            <person name="Friedlander G."/>
            <person name="Reuveni E."/>
            <person name="Sukno S."/>
            <person name="Sherman A."/>
            <person name="Thon M."/>
            <person name="Fluhr R."/>
            <person name="Prusky D."/>
        </authorList>
    </citation>
    <scope>NUCLEOTIDE SEQUENCE [LARGE SCALE GENOMIC DNA]</scope>
    <source>
        <strain evidence="4">Cg-14</strain>
    </source>
</reference>
<dbReference type="OrthoDB" id="10304322at2759"/>
<gene>
    <name evidence="3" type="ORF">CGLO_00229</name>
</gene>
<comment type="caution">
    <text evidence="3">The sequence shown here is derived from an EMBL/GenBank/DDBJ whole genome shotgun (WGS) entry which is preliminary data.</text>
</comment>
<feature type="region of interest" description="Disordered" evidence="1">
    <location>
        <begin position="41"/>
        <end position="76"/>
    </location>
</feature>
<keyword evidence="2" id="KW-1133">Transmembrane helix</keyword>
<dbReference type="AlphaFoldDB" id="T0L4F9"/>